<evidence type="ECO:0000313" key="2">
    <source>
        <dbReference type="Proteomes" id="UP000235828"/>
    </source>
</evidence>
<accession>A0A2N8ZND7</accession>
<protein>
    <recommendedName>
        <fullName evidence="3">DUF2164 domain-containing protein</fullName>
    </recommendedName>
</protein>
<organism evidence="1 2">
    <name type="scientific">Vibrio tapetis subsp. tapetis</name>
    <dbReference type="NCBI Taxonomy" id="1671868"/>
    <lineage>
        <taxon>Bacteria</taxon>
        <taxon>Pseudomonadati</taxon>
        <taxon>Pseudomonadota</taxon>
        <taxon>Gammaproteobacteria</taxon>
        <taxon>Vibrionales</taxon>
        <taxon>Vibrionaceae</taxon>
        <taxon>Vibrio</taxon>
    </lineage>
</organism>
<sequence length="80" mass="9248">MSNIKIESKRKNELVIELQAYLQDELDLEVGQFDADFLLDFMVKKIGPAIYNQALNDALKVFESKMMDVSDGIYEIEKDE</sequence>
<reference evidence="1 2" key="1">
    <citation type="submission" date="2017-10" db="EMBL/GenBank/DDBJ databases">
        <authorList>
            <person name="Banno H."/>
            <person name="Chua N.-H."/>
        </authorList>
    </citation>
    <scope>NUCLEOTIDE SEQUENCE [LARGE SCALE GENOMIC DNA]</scope>
    <source>
        <strain evidence="1">Vibrio tapetis CECT4600</strain>
    </source>
</reference>
<gene>
    <name evidence="1" type="ORF">VTAP4600_B1758</name>
</gene>
<proteinExistence type="predicted"/>
<name>A0A2N8ZND7_9VIBR</name>
<dbReference type="KEGG" id="vta:B1758"/>
<dbReference type="InterPro" id="IPR018680">
    <property type="entry name" value="DUF2164"/>
</dbReference>
<dbReference type="EMBL" id="LT960612">
    <property type="protein sequence ID" value="SON53369.1"/>
    <property type="molecule type" value="Genomic_DNA"/>
</dbReference>
<evidence type="ECO:0008006" key="3">
    <source>
        <dbReference type="Google" id="ProtNLM"/>
    </source>
</evidence>
<dbReference type="Pfam" id="PF09932">
    <property type="entry name" value="DUF2164"/>
    <property type="match status" value="1"/>
</dbReference>
<evidence type="ECO:0000313" key="1">
    <source>
        <dbReference type="EMBL" id="SON53369.1"/>
    </source>
</evidence>
<dbReference type="AlphaFoldDB" id="A0A2N8ZND7"/>
<dbReference type="OrthoDB" id="6629495at2"/>
<dbReference type="RefSeq" id="WP_102525383.1">
    <property type="nucleotide sequence ID" value="NZ_LT960612.1"/>
</dbReference>
<keyword evidence="2" id="KW-1185">Reference proteome</keyword>
<dbReference type="Proteomes" id="UP000235828">
    <property type="component" value="Chromosome B"/>
</dbReference>